<dbReference type="Gene3D" id="2.60.40.10">
    <property type="entry name" value="Immunoglobulins"/>
    <property type="match status" value="2"/>
</dbReference>
<reference evidence="2 3" key="1">
    <citation type="submission" date="2019-11" db="EMBL/GenBank/DDBJ databases">
        <title>Spirosoma endbachense sp. nov., isolated from a natural salt meadow.</title>
        <authorList>
            <person name="Rojas J."/>
            <person name="Ambika Manirajan B."/>
            <person name="Ratering S."/>
            <person name="Suarez C."/>
            <person name="Geissler-Plaum R."/>
            <person name="Schnell S."/>
        </authorList>
    </citation>
    <scope>NUCLEOTIDE SEQUENCE [LARGE SCALE GENOMIC DNA]</scope>
    <source>
        <strain evidence="2 3">I-24</strain>
    </source>
</reference>
<evidence type="ECO:0000313" key="3">
    <source>
        <dbReference type="Proteomes" id="UP000464577"/>
    </source>
</evidence>
<dbReference type="Pfam" id="PF05345">
    <property type="entry name" value="He_PIG"/>
    <property type="match status" value="2"/>
</dbReference>
<dbReference type="EMBL" id="CP045997">
    <property type="protein sequence ID" value="QHV99663.1"/>
    <property type="molecule type" value="Genomic_DNA"/>
</dbReference>
<organism evidence="2 3">
    <name type="scientific">Spirosoma endbachense</name>
    <dbReference type="NCBI Taxonomy" id="2666025"/>
    <lineage>
        <taxon>Bacteria</taxon>
        <taxon>Pseudomonadati</taxon>
        <taxon>Bacteroidota</taxon>
        <taxon>Cytophagia</taxon>
        <taxon>Cytophagales</taxon>
        <taxon>Cytophagaceae</taxon>
        <taxon>Spirosoma</taxon>
    </lineage>
</organism>
<keyword evidence="3" id="KW-1185">Reference proteome</keyword>
<dbReference type="KEGG" id="senf:GJR95_33705"/>
<dbReference type="InterPro" id="IPR015919">
    <property type="entry name" value="Cadherin-like_sf"/>
</dbReference>
<evidence type="ECO:0000313" key="2">
    <source>
        <dbReference type="EMBL" id="QHV99663.1"/>
    </source>
</evidence>
<dbReference type="InterPro" id="IPR006644">
    <property type="entry name" value="Cadg"/>
</dbReference>
<dbReference type="Proteomes" id="UP000464577">
    <property type="component" value="Chromosome"/>
</dbReference>
<dbReference type="GO" id="GO:0016020">
    <property type="term" value="C:membrane"/>
    <property type="evidence" value="ECO:0007669"/>
    <property type="project" value="InterPro"/>
</dbReference>
<feature type="domain" description="Dystroglycan-type cadherin-like" evidence="1">
    <location>
        <begin position="1"/>
        <end position="86"/>
    </location>
</feature>
<dbReference type="SMART" id="SM00736">
    <property type="entry name" value="CADG"/>
    <property type="match status" value="2"/>
</dbReference>
<protein>
    <submittedName>
        <fullName evidence="2">T9SS C-terminal target domain-containing protein</fullName>
    </submittedName>
</protein>
<feature type="domain" description="Dystroglycan-type cadherin-like" evidence="1">
    <location>
        <begin position="87"/>
        <end position="181"/>
    </location>
</feature>
<sequence>MGSGFSYLIPANTFTDSETPASLTLSVSSLPAGLSFTAPATISGTPSTTVGSPFTITVKVTDPGSLTATTTLVLTVSPAPIVNTAPTVANAIPPQSATVGSGFSYLIPANTFTDSETPASLTLSVSSLPAGLSFTAPATISGTPSTTVGSPFTITVKATDPGSLTATTTLVLTVSPAPIVNTPFAITAVTTVTCVTVTTGQRQVSFTPQYSGLSGQPISFSVVNELAATTNPGPYTLTLYTDNPVINLRAVQTGTPGEVGFGYNWLAACDATQPPPTSPFAITAVTTVTCVTVTTGQRQVSFTPQYSGLSGQPISFSVVNELAATTNPGPYTLTLYTDNPVINLRAVQTGTPGEVGFAYNWLAACDATQPPPTSPFAITAVTTVTCVTVTTGQRQVSFTPQYSGLSGQPISFSVVNELATTTNPGPYTLTLFTDNPVINLRAVQTGTPGEVGFAYNWLAACNTGARRGTAEAAEPLTVTVLGNPVYGETLRLEVRGAQNQSLRLCVTDAGGQVITEQLTQGQLPVEQHSMKLREQSNGLLLLRVSTPTQSAIIKLIKQ</sequence>
<name>A0A6P1W2L8_9BACT</name>
<dbReference type="AlphaFoldDB" id="A0A6P1W2L8"/>
<accession>A0A6P1W2L8</accession>
<dbReference type="GO" id="GO:0005509">
    <property type="term" value="F:calcium ion binding"/>
    <property type="evidence" value="ECO:0007669"/>
    <property type="project" value="InterPro"/>
</dbReference>
<gene>
    <name evidence="2" type="ORF">GJR95_33705</name>
</gene>
<evidence type="ECO:0000259" key="1">
    <source>
        <dbReference type="SMART" id="SM00736"/>
    </source>
</evidence>
<dbReference type="SUPFAM" id="SSF49313">
    <property type="entry name" value="Cadherin-like"/>
    <property type="match status" value="2"/>
</dbReference>
<proteinExistence type="predicted"/>
<dbReference type="InterPro" id="IPR013783">
    <property type="entry name" value="Ig-like_fold"/>
</dbReference>